<proteinExistence type="predicted"/>
<dbReference type="PANTHER" id="PTHR11986:SF79">
    <property type="entry name" value="ACETYLORNITHINE AMINOTRANSFERASE, MITOCHONDRIAL"/>
    <property type="match status" value="1"/>
</dbReference>
<keyword evidence="6" id="KW-1185">Reference proteome</keyword>
<keyword evidence="4" id="KW-0663">Pyridoxal phosphate</keyword>
<dbReference type="GO" id="GO:0008483">
    <property type="term" value="F:transaminase activity"/>
    <property type="evidence" value="ECO:0007669"/>
    <property type="project" value="UniProtKB-KW"/>
</dbReference>
<dbReference type="Proteomes" id="UP001253595">
    <property type="component" value="Unassembled WGS sequence"/>
</dbReference>
<comment type="caution">
    <text evidence="5">The sequence shown here is derived from an EMBL/GenBank/DDBJ whole genome shotgun (WGS) entry which is preliminary data.</text>
</comment>
<dbReference type="PANTHER" id="PTHR11986">
    <property type="entry name" value="AMINOTRANSFERASE CLASS III"/>
    <property type="match status" value="1"/>
</dbReference>
<gene>
    <name evidence="5" type="ORF">J2X05_002662</name>
</gene>
<dbReference type="Gene3D" id="3.90.1150.10">
    <property type="entry name" value="Aspartate Aminotransferase, domain 1"/>
    <property type="match status" value="2"/>
</dbReference>
<dbReference type="InterPro" id="IPR015422">
    <property type="entry name" value="PyrdxlP-dep_Trfase_small"/>
</dbReference>
<dbReference type="Pfam" id="PF00202">
    <property type="entry name" value="Aminotran_3"/>
    <property type="match status" value="1"/>
</dbReference>
<dbReference type="Gene3D" id="3.40.50.720">
    <property type="entry name" value="NAD(P)-binding Rossmann-like Domain"/>
    <property type="match status" value="1"/>
</dbReference>
<evidence type="ECO:0000256" key="4">
    <source>
        <dbReference type="ARBA" id="ARBA00022898"/>
    </source>
</evidence>
<keyword evidence="2 5" id="KW-0032">Aminotransferase</keyword>
<sequence>MSNYQHYVKNHLSQLMSTLGLNISYTRAEGDYLYYRDAQGDEVPVLDLLGGYGSLIFGHNHPQIVARAKQLLDQQVPVHAQFSLREGSGELAKKLNQVMQRELNSDEEFAVTFANSGAEAIEAAIKHAELERVLKLQDLLDEVTLNIESVQHSIRVGEAKIPEHIYRHTSIREQVFDVRNFEELIVGLINYNTEQLVKRPIFLVLEKSFHGKLIGSVQLTYNKNFRRPFQYFGLNTRFISPNDPAQLDRVLQEERVVIFDLAVNNGEVAIVERDIPIFCAFLIEPIQGEGGVNLLNKEFAQQVRKTCNQLDCPLIIDEIQSGMGRSGTFLASTQIPVKGDYYTFSKSLGGGIAKVSATLIKKSRLRKEFSLVHSSTFAEDDYSSGIALTVLNMLDDVQLNAYKKINSSSTALREALIGVQQKFPDVIRDVRGLGLFLGVEFFEQKNASSILFRGASYNDSFGYLLAGYLLHEERIRIAPPGSAPNVLRIEPSLFLTETQISHIAEAFARLCQIIQCQDALHLAFPLTQSKRGKPRVSIDNHHQDFTAKAASHAGLSLTRPVRKVAFINHLISPELLAEVDPSLQHLNSEELRNFIERMEPNKKTAPFPPVRIQSPLGVAVDFYLYPLCVSSHQMVNYLNDGNLDGIRDDIQDRILAAQEEGCEIAGLGMYTSIVTNNCTSLKIPDMTLTSGNALTIGMALEAIEQAIADQRIAIDDMTVVVVGAAGNIASTYASLLSEKCTRLILLGSERSGSLNRLQQTVYTIYEDTWQEINSKPFNQLGALAKKLIQEPIIQEWIECKNAPVKVIGKTIANAIAERHGADPYVTISTDLTLVKQGNIVLCSANSAEPFLGADDFGMNAIICDIAVPNNVQANIVQQRPDIIYQQGGIVATPNGESLHPTARAFLGAGQLFACMAETVILGLAGINQHYSYGAISKQQVREILALAKAHGFSLASYKKGNSL</sequence>
<dbReference type="InterPro" id="IPR015424">
    <property type="entry name" value="PyrdxlP-dep_Trfase"/>
</dbReference>
<dbReference type="InterPro" id="IPR005814">
    <property type="entry name" value="Aminotrans_3"/>
</dbReference>
<evidence type="ECO:0000256" key="3">
    <source>
        <dbReference type="ARBA" id="ARBA00022679"/>
    </source>
</evidence>
<keyword evidence="3" id="KW-0808">Transferase</keyword>
<comment type="cofactor">
    <cofactor evidence="1">
        <name>pyridoxal 5'-phosphate</name>
        <dbReference type="ChEBI" id="CHEBI:597326"/>
    </cofactor>
</comment>
<evidence type="ECO:0000256" key="2">
    <source>
        <dbReference type="ARBA" id="ARBA00022576"/>
    </source>
</evidence>
<reference evidence="5 6" key="1">
    <citation type="submission" date="2023-07" db="EMBL/GenBank/DDBJ databases">
        <title>Sorghum-associated microbial communities from plants grown in Nebraska, USA.</title>
        <authorList>
            <person name="Schachtman D."/>
        </authorList>
    </citation>
    <scope>NUCLEOTIDE SEQUENCE [LARGE SCALE GENOMIC DNA]</scope>
    <source>
        <strain evidence="5 6">BE190</strain>
    </source>
</reference>
<evidence type="ECO:0000256" key="1">
    <source>
        <dbReference type="ARBA" id="ARBA00001933"/>
    </source>
</evidence>
<dbReference type="SUPFAM" id="SSF53383">
    <property type="entry name" value="PLP-dependent transferases"/>
    <property type="match status" value="1"/>
</dbReference>
<organism evidence="5 6">
    <name type="scientific">Cellvibrio fibrivorans</name>
    <dbReference type="NCBI Taxonomy" id="126350"/>
    <lineage>
        <taxon>Bacteria</taxon>
        <taxon>Pseudomonadati</taxon>
        <taxon>Pseudomonadota</taxon>
        <taxon>Gammaproteobacteria</taxon>
        <taxon>Cellvibrionales</taxon>
        <taxon>Cellvibrionaceae</taxon>
        <taxon>Cellvibrio</taxon>
    </lineage>
</organism>
<dbReference type="InterPro" id="IPR015421">
    <property type="entry name" value="PyrdxlP-dep_Trfase_major"/>
</dbReference>
<dbReference type="EMBL" id="JAVDVX010000004">
    <property type="protein sequence ID" value="MDR7090638.1"/>
    <property type="molecule type" value="Genomic_DNA"/>
</dbReference>
<evidence type="ECO:0000313" key="5">
    <source>
        <dbReference type="EMBL" id="MDR7090638.1"/>
    </source>
</evidence>
<accession>A0ABU1UZT4</accession>
<evidence type="ECO:0000313" key="6">
    <source>
        <dbReference type="Proteomes" id="UP001253595"/>
    </source>
</evidence>
<dbReference type="RefSeq" id="WP_310073118.1">
    <property type="nucleotide sequence ID" value="NZ_JAVDVX010000004.1"/>
</dbReference>
<dbReference type="InterPro" id="IPR050103">
    <property type="entry name" value="Class-III_PLP-dep_AT"/>
</dbReference>
<name>A0ABU1UZT4_9GAMM</name>
<protein>
    <submittedName>
        <fullName evidence="5">Acetylornithine/succinyldiaminopimelate/putresci ne aminotransferase/predicted amino acid dehydrogenase</fullName>
    </submittedName>
</protein>
<dbReference type="Gene3D" id="3.40.640.10">
    <property type="entry name" value="Type I PLP-dependent aspartate aminotransferase-like (Major domain)"/>
    <property type="match status" value="2"/>
</dbReference>